<dbReference type="EMBL" id="JAADZU010000011">
    <property type="protein sequence ID" value="NDK89027.1"/>
    <property type="molecule type" value="Genomic_DNA"/>
</dbReference>
<dbReference type="InterPro" id="IPR053847">
    <property type="entry name" value="DUF6928"/>
</dbReference>
<dbReference type="Proteomes" id="UP000466307">
    <property type="component" value="Unassembled WGS sequence"/>
</dbReference>
<evidence type="ECO:0000313" key="2">
    <source>
        <dbReference type="Proteomes" id="UP000466307"/>
    </source>
</evidence>
<keyword evidence="2" id="KW-1185">Reference proteome</keyword>
<protein>
    <submittedName>
        <fullName evidence="1">Uncharacterized protein</fullName>
    </submittedName>
</protein>
<sequence>MGMKCWFLVYTDADTPEVLRRPPSIDIAATDTLVRGLFGPCRFLADSNLLQSADPRDGQVAAACFDGVTVLATESVGVGPLDLDLRFHSAAQGRTMYLFGLHSVSGWGSFGWWDPDGHLVRGFGGSDDGGLSENLGPALPFEAAVDSYERYDGGSWPSSPALVEEALADRLGFRFEGIPVPDGPEPSSIPLRTYR</sequence>
<name>A0A7K3LN97_9ACTN</name>
<gene>
    <name evidence="1" type="ORF">GYA93_05445</name>
</gene>
<proteinExistence type="predicted"/>
<dbReference type="Pfam" id="PF21997">
    <property type="entry name" value="DUF6928"/>
    <property type="match status" value="1"/>
</dbReference>
<organism evidence="1 2">
    <name type="scientific">Gordonia desulfuricans</name>
    <dbReference type="NCBI Taxonomy" id="89051"/>
    <lineage>
        <taxon>Bacteria</taxon>
        <taxon>Bacillati</taxon>
        <taxon>Actinomycetota</taxon>
        <taxon>Actinomycetes</taxon>
        <taxon>Mycobacteriales</taxon>
        <taxon>Gordoniaceae</taxon>
        <taxon>Gordonia</taxon>
    </lineage>
</organism>
<reference evidence="1 2" key="1">
    <citation type="submission" date="2020-01" db="EMBL/GenBank/DDBJ databases">
        <title>Investigation of new actinobacteria for the biodesulphurisation of diesel fuel.</title>
        <authorList>
            <person name="Athi Narayanan S.M."/>
        </authorList>
    </citation>
    <scope>NUCLEOTIDE SEQUENCE [LARGE SCALE GENOMIC DNA]</scope>
    <source>
        <strain evidence="1 2">213E</strain>
    </source>
</reference>
<dbReference type="AlphaFoldDB" id="A0A7K3LN97"/>
<comment type="caution">
    <text evidence="1">The sequence shown here is derived from an EMBL/GenBank/DDBJ whole genome shotgun (WGS) entry which is preliminary data.</text>
</comment>
<accession>A0A7K3LN97</accession>
<dbReference type="RefSeq" id="WP_059039283.1">
    <property type="nucleotide sequence ID" value="NZ_JAADZU010000011.1"/>
</dbReference>
<evidence type="ECO:0000313" key="1">
    <source>
        <dbReference type="EMBL" id="NDK89027.1"/>
    </source>
</evidence>